<evidence type="ECO:0000256" key="2">
    <source>
        <dbReference type="ARBA" id="ARBA00022741"/>
    </source>
</evidence>
<accession>A0ABW3D624</accession>
<dbReference type="Proteomes" id="UP001597120">
    <property type="component" value="Unassembled WGS sequence"/>
</dbReference>
<dbReference type="InterPro" id="IPR003439">
    <property type="entry name" value="ABC_transporter-like_ATP-bd"/>
</dbReference>
<sequence length="301" mass="34278">MEPVLTVSDVRKHYDNRFVLGPLNFSLEPGYITAVVGPNGSGKSTLFRMLMSLAYPDEGSIRLFGRSYPENGVEIKRRTGYVPELSEWDDSWRTVKDAVRFYSHWYPNWQKDRFQELMQLYSLDPKLRFKGMSKGVRRKLSIALAMAHDPDLLLLDEPSSGLDPFASRAMVEDIHRFMESGSKSVLMATHIMDEVKKLADYVIFICYGQQLGMYEKDVLLDEWKAVWVERSSDRSKQFPGVMESSGSGPVRIVTSSFEETRQALAEEGNPIIKTESLELDEIFYHLMNKHGVSAGKERGAG</sequence>
<keyword evidence="6" id="KW-1185">Reference proteome</keyword>
<feature type="domain" description="ABC transporter" evidence="4">
    <location>
        <begin position="5"/>
        <end position="232"/>
    </location>
</feature>
<name>A0ABW3D624_9BACL</name>
<dbReference type="PROSITE" id="PS50893">
    <property type="entry name" value="ABC_TRANSPORTER_2"/>
    <property type="match status" value="1"/>
</dbReference>
<evidence type="ECO:0000313" key="6">
    <source>
        <dbReference type="Proteomes" id="UP001597120"/>
    </source>
</evidence>
<dbReference type="CDD" id="cd03230">
    <property type="entry name" value="ABC_DR_subfamily_A"/>
    <property type="match status" value="1"/>
</dbReference>
<dbReference type="SMART" id="SM00382">
    <property type="entry name" value="AAA"/>
    <property type="match status" value="1"/>
</dbReference>
<keyword evidence="2" id="KW-0547">Nucleotide-binding</keyword>
<dbReference type="RefSeq" id="WP_379285507.1">
    <property type="nucleotide sequence ID" value="NZ_JBHTIU010000002.1"/>
</dbReference>
<keyword evidence="1" id="KW-0813">Transport</keyword>
<dbReference type="EMBL" id="JBHTIU010000002">
    <property type="protein sequence ID" value="MFD0867709.1"/>
    <property type="molecule type" value="Genomic_DNA"/>
</dbReference>
<dbReference type="SUPFAM" id="SSF52540">
    <property type="entry name" value="P-loop containing nucleoside triphosphate hydrolases"/>
    <property type="match status" value="1"/>
</dbReference>
<dbReference type="InterPro" id="IPR051782">
    <property type="entry name" value="ABC_Transporter_VariousFunc"/>
</dbReference>
<dbReference type="InterPro" id="IPR027417">
    <property type="entry name" value="P-loop_NTPase"/>
</dbReference>
<evidence type="ECO:0000313" key="5">
    <source>
        <dbReference type="EMBL" id="MFD0867709.1"/>
    </source>
</evidence>
<organism evidence="5 6">
    <name type="scientific">Paenibacillus residui</name>
    <dbReference type="NCBI Taxonomy" id="629724"/>
    <lineage>
        <taxon>Bacteria</taxon>
        <taxon>Bacillati</taxon>
        <taxon>Bacillota</taxon>
        <taxon>Bacilli</taxon>
        <taxon>Bacillales</taxon>
        <taxon>Paenibacillaceae</taxon>
        <taxon>Paenibacillus</taxon>
    </lineage>
</organism>
<comment type="caution">
    <text evidence="5">The sequence shown here is derived from an EMBL/GenBank/DDBJ whole genome shotgun (WGS) entry which is preliminary data.</text>
</comment>
<dbReference type="Gene3D" id="3.40.50.300">
    <property type="entry name" value="P-loop containing nucleotide triphosphate hydrolases"/>
    <property type="match status" value="1"/>
</dbReference>
<evidence type="ECO:0000259" key="4">
    <source>
        <dbReference type="PROSITE" id="PS50893"/>
    </source>
</evidence>
<keyword evidence="3 5" id="KW-0067">ATP-binding</keyword>
<evidence type="ECO:0000256" key="3">
    <source>
        <dbReference type="ARBA" id="ARBA00022840"/>
    </source>
</evidence>
<dbReference type="GO" id="GO:0005524">
    <property type="term" value="F:ATP binding"/>
    <property type="evidence" value="ECO:0007669"/>
    <property type="project" value="UniProtKB-KW"/>
</dbReference>
<protein>
    <submittedName>
        <fullName evidence="5">ABC transporter ATP-binding protein</fullName>
    </submittedName>
</protein>
<reference evidence="6" key="1">
    <citation type="journal article" date="2019" name="Int. J. Syst. Evol. Microbiol.">
        <title>The Global Catalogue of Microorganisms (GCM) 10K type strain sequencing project: providing services to taxonomists for standard genome sequencing and annotation.</title>
        <authorList>
            <consortium name="The Broad Institute Genomics Platform"/>
            <consortium name="The Broad Institute Genome Sequencing Center for Infectious Disease"/>
            <person name="Wu L."/>
            <person name="Ma J."/>
        </authorList>
    </citation>
    <scope>NUCLEOTIDE SEQUENCE [LARGE SCALE GENOMIC DNA]</scope>
    <source>
        <strain evidence="6">CCUG 57263</strain>
    </source>
</reference>
<dbReference type="Pfam" id="PF00005">
    <property type="entry name" value="ABC_tran"/>
    <property type="match status" value="1"/>
</dbReference>
<dbReference type="InterPro" id="IPR003593">
    <property type="entry name" value="AAA+_ATPase"/>
</dbReference>
<dbReference type="PANTHER" id="PTHR42939">
    <property type="entry name" value="ABC TRANSPORTER ATP-BINDING PROTEIN ALBC-RELATED"/>
    <property type="match status" value="1"/>
</dbReference>
<evidence type="ECO:0000256" key="1">
    <source>
        <dbReference type="ARBA" id="ARBA00022448"/>
    </source>
</evidence>
<proteinExistence type="predicted"/>
<dbReference type="PANTHER" id="PTHR42939:SF3">
    <property type="entry name" value="ABC TRANSPORTER ATP-BINDING COMPONENT"/>
    <property type="match status" value="1"/>
</dbReference>
<gene>
    <name evidence="5" type="ORF">ACFQ03_00925</name>
</gene>